<evidence type="ECO:0000256" key="2">
    <source>
        <dbReference type="ARBA" id="ARBA00023125"/>
    </source>
</evidence>
<dbReference type="CDD" id="cd01574">
    <property type="entry name" value="PBP1_LacI"/>
    <property type="match status" value="1"/>
</dbReference>
<dbReference type="InterPro" id="IPR010982">
    <property type="entry name" value="Lambda_DNA-bd_dom_sf"/>
</dbReference>
<dbReference type="RefSeq" id="WP_231365996.1">
    <property type="nucleotide sequence ID" value="NZ_JADOTZ010000001.1"/>
</dbReference>
<dbReference type="InterPro" id="IPR046335">
    <property type="entry name" value="LacI/GalR-like_sensor"/>
</dbReference>
<dbReference type="PROSITE" id="PS00356">
    <property type="entry name" value="HTH_LACI_1"/>
    <property type="match status" value="1"/>
</dbReference>
<dbReference type="PANTHER" id="PTHR30146:SF109">
    <property type="entry name" value="HTH-TYPE TRANSCRIPTIONAL REGULATOR GALS"/>
    <property type="match status" value="1"/>
</dbReference>
<dbReference type="Proteomes" id="UP000625033">
    <property type="component" value="Unassembled WGS sequence"/>
</dbReference>
<gene>
    <name evidence="5" type="ORF">IW252_002233</name>
</gene>
<keyword evidence="2 5" id="KW-0238">DNA-binding</keyword>
<feature type="domain" description="HTH lacI-type" evidence="4">
    <location>
        <begin position="5"/>
        <end position="59"/>
    </location>
</feature>
<comment type="caution">
    <text evidence="5">The sequence shown here is derived from an EMBL/GenBank/DDBJ whole genome shotgun (WGS) entry which is preliminary data.</text>
</comment>
<dbReference type="Gene3D" id="3.40.50.2300">
    <property type="match status" value="2"/>
</dbReference>
<keyword evidence="6" id="KW-1185">Reference proteome</keyword>
<organism evidence="5 6">
    <name type="scientific">Zhihengliuella flava</name>
    <dbReference type="NCBI Taxonomy" id="1285193"/>
    <lineage>
        <taxon>Bacteria</taxon>
        <taxon>Bacillati</taxon>
        <taxon>Actinomycetota</taxon>
        <taxon>Actinomycetes</taxon>
        <taxon>Micrococcales</taxon>
        <taxon>Micrococcaceae</taxon>
        <taxon>Zhihengliuella</taxon>
    </lineage>
</organism>
<keyword evidence="1" id="KW-0805">Transcription regulation</keyword>
<dbReference type="SUPFAM" id="SSF53822">
    <property type="entry name" value="Periplasmic binding protein-like I"/>
    <property type="match status" value="1"/>
</dbReference>
<dbReference type="Pfam" id="PF13377">
    <property type="entry name" value="Peripla_BP_3"/>
    <property type="match status" value="1"/>
</dbReference>
<dbReference type="AlphaFoldDB" id="A0A931DDH8"/>
<evidence type="ECO:0000313" key="6">
    <source>
        <dbReference type="Proteomes" id="UP000625033"/>
    </source>
</evidence>
<dbReference type="InterPro" id="IPR000843">
    <property type="entry name" value="HTH_LacI"/>
</dbReference>
<dbReference type="CDD" id="cd01392">
    <property type="entry name" value="HTH_LacI"/>
    <property type="match status" value="1"/>
</dbReference>
<dbReference type="PANTHER" id="PTHR30146">
    <property type="entry name" value="LACI-RELATED TRANSCRIPTIONAL REPRESSOR"/>
    <property type="match status" value="1"/>
</dbReference>
<dbReference type="GO" id="GO:0000976">
    <property type="term" value="F:transcription cis-regulatory region binding"/>
    <property type="evidence" value="ECO:0007669"/>
    <property type="project" value="TreeGrafter"/>
</dbReference>
<dbReference type="EMBL" id="JADOTZ010000001">
    <property type="protein sequence ID" value="MBG6085466.1"/>
    <property type="molecule type" value="Genomic_DNA"/>
</dbReference>
<dbReference type="SMART" id="SM00354">
    <property type="entry name" value="HTH_LACI"/>
    <property type="match status" value="1"/>
</dbReference>
<protein>
    <submittedName>
        <fullName evidence="5">DNA-binding LacI/PurR family transcriptional regulator</fullName>
    </submittedName>
</protein>
<reference evidence="5" key="1">
    <citation type="submission" date="2020-11" db="EMBL/GenBank/DDBJ databases">
        <title>Sequencing the genomes of 1000 actinobacteria strains.</title>
        <authorList>
            <person name="Klenk H.-P."/>
        </authorList>
    </citation>
    <scope>NUCLEOTIDE SEQUENCE</scope>
    <source>
        <strain evidence="5">DSM 26152</strain>
    </source>
</reference>
<evidence type="ECO:0000256" key="1">
    <source>
        <dbReference type="ARBA" id="ARBA00023015"/>
    </source>
</evidence>
<dbReference type="InterPro" id="IPR028082">
    <property type="entry name" value="Peripla_BP_I"/>
</dbReference>
<keyword evidence="3" id="KW-0804">Transcription</keyword>
<dbReference type="Pfam" id="PF00356">
    <property type="entry name" value="LacI"/>
    <property type="match status" value="1"/>
</dbReference>
<name>A0A931DDH8_9MICC</name>
<dbReference type="Gene3D" id="1.10.260.40">
    <property type="entry name" value="lambda repressor-like DNA-binding domains"/>
    <property type="match status" value="1"/>
</dbReference>
<proteinExistence type="predicted"/>
<dbReference type="PROSITE" id="PS50932">
    <property type="entry name" value="HTH_LACI_2"/>
    <property type="match status" value="1"/>
</dbReference>
<evidence type="ECO:0000313" key="5">
    <source>
        <dbReference type="EMBL" id="MBG6085466.1"/>
    </source>
</evidence>
<evidence type="ECO:0000256" key="3">
    <source>
        <dbReference type="ARBA" id="ARBA00023163"/>
    </source>
</evidence>
<dbReference type="GO" id="GO:0003700">
    <property type="term" value="F:DNA-binding transcription factor activity"/>
    <property type="evidence" value="ECO:0007669"/>
    <property type="project" value="TreeGrafter"/>
</dbReference>
<dbReference type="SUPFAM" id="SSF47413">
    <property type="entry name" value="lambda repressor-like DNA-binding domains"/>
    <property type="match status" value="1"/>
</dbReference>
<evidence type="ECO:0000259" key="4">
    <source>
        <dbReference type="PROSITE" id="PS50932"/>
    </source>
</evidence>
<sequence length="337" mass="35548">MDRPPSMADVAARAGVSHQTVSRVLNDHPNVRPETRDRVLAAIDDLGYRRNRAARALATARSSTIGILSVGGAYFGPQSTVLAIEVAARSAGYFVSVSSLDGYDSRSAALALDHLMDQGVDGVVVVAPLNDVTQVITEAEWRVPVVVIGTPAHLESPAPVRYVHVDQRLGAQRATEHLIDLGHRRIDHVSGPPGWFDATEREVGWRLTLRAAGVDGDVVPAGDWSAARGYEVGCTIAARIADGRGPSAVFAANDYLAIGLLRAFWERGLCVPDDVSVVGFDDLQSSAYYIPALTTVRQPFAAVGAAAVDALLGTPTGDQNAFAPEIVVRSSTAPPGG</sequence>
<accession>A0A931DDH8</accession>